<gene>
    <name evidence="2" type="ORF">SAMN04488241_101116</name>
</gene>
<proteinExistence type="predicted"/>
<dbReference type="OrthoDB" id="7052005at2"/>
<keyword evidence="1" id="KW-0732">Signal</keyword>
<evidence type="ECO:0000256" key="1">
    <source>
        <dbReference type="SAM" id="SignalP"/>
    </source>
</evidence>
<dbReference type="Proteomes" id="UP000199586">
    <property type="component" value="Unassembled WGS sequence"/>
</dbReference>
<reference evidence="2 3" key="1">
    <citation type="submission" date="2016-10" db="EMBL/GenBank/DDBJ databases">
        <authorList>
            <person name="de Groot N.N."/>
        </authorList>
    </citation>
    <scope>NUCLEOTIDE SEQUENCE [LARGE SCALE GENOMIC DNA]</scope>
    <source>
        <strain evidence="2 3">CGMCC 1.9113</strain>
    </source>
</reference>
<evidence type="ECO:0000313" key="2">
    <source>
        <dbReference type="EMBL" id="SFP35391.1"/>
    </source>
</evidence>
<dbReference type="EMBL" id="FOXP01000001">
    <property type="protein sequence ID" value="SFP35391.1"/>
    <property type="molecule type" value="Genomic_DNA"/>
</dbReference>
<sequence length="791" mass="83103">MPRPSARLLALALLFSMAPARAQQNGFDLAGPGLSIAVRRGPAQLPLAAVPSLHGGDRLIVRADMPADNAGRYLVIVAFLRGATAPPPKDWFFHAEPWRNKKNVLDIAVPEGAEQAVLLLAPDAGGGFDAVREAVRGRPGIFVRAAQDLYQASLDRARLDTFVNGIARISDTEPERLATVAPVLAQSLRIKLNGECLLRQRALQAACLTQNRDSLLLQAQRGATFAETLTGTPVDLAYRVAATREGGAGYYSPYIGLARDLARLFGAFRSAQYQYVPALALADGGRVRLQLNTAPSFQNPRSVLVAPLPPIGTAVPPAWQPAAAKPVCLGRNDAVMPLDDASLLFSTDYAHDLTLRVTSADATVTDLPVVRDVERGGIRLAMDGAPAIPGRVTGAVLRGRWGFDPFVGPRLPVQFDAQPRWTPQPNDAVVVGRDSSLVLRGGAPACVTHIALRTRDGTERTLAWKAISAEAIETTLPLARVSPGPLELIVGHHGVPRPTTITLTGRVEASRLDGFTIHAGDRTGLLTGSRLDQVTSLDFGGRRFAAGAVTRGDDGDRLEMTADAAPGASSGAGEAKVRMRDGRVATVAATLTPHRPRLTVIGRSVEYAPPAGSLPIVLPDGLAPAGATLTFSLRVEGGVAPDDQVEIAAVDGDGAARLTVASGRLQRVGADIAVASIAPAALLGPAATGALRIRLWRGGTASDWQPLTRVVRLPSLRGIDCAGTQECTLSGRDLFVIAAIGDTADLARAVTLPAGFVGTSITLPAPTDRTIFLRLHDAPDTTVRVDLPAKG</sequence>
<protein>
    <submittedName>
        <fullName evidence="2">Uncharacterized protein</fullName>
    </submittedName>
</protein>
<organism evidence="2 3">
    <name type="scientific">Sphingomonas rubra</name>
    <dbReference type="NCBI Taxonomy" id="634430"/>
    <lineage>
        <taxon>Bacteria</taxon>
        <taxon>Pseudomonadati</taxon>
        <taxon>Pseudomonadota</taxon>
        <taxon>Alphaproteobacteria</taxon>
        <taxon>Sphingomonadales</taxon>
        <taxon>Sphingomonadaceae</taxon>
        <taxon>Sphingomonas</taxon>
    </lineage>
</organism>
<accession>A0A1I5PPF6</accession>
<dbReference type="RefSeq" id="WP_093329989.1">
    <property type="nucleotide sequence ID" value="NZ_FOXP01000001.1"/>
</dbReference>
<dbReference type="STRING" id="634430.SAMN04488241_101116"/>
<evidence type="ECO:0000313" key="3">
    <source>
        <dbReference type="Proteomes" id="UP000199586"/>
    </source>
</evidence>
<feature type="chain" id="PRO_5011482113" evidence="1">
    <location>
        <begin position="23"/>
        <end position="791"/>
    </location>
</feature>
<dbReference type="AlphaFoldDB" id="A0A1I5PPF6"/>
<keyword evidence="3" id="KW-1185">Reference proteome</keyword>
<name>A0A1I5PPF6_9SPHN</name>
<feature type="signal peptide" evidence="1">
    <location>
        <begin position="1"/>
        <end position="22"/>
    </location>
</feature>